<name>A0A8X6UHT3_NEPPI</name>
<evidence type="ECO:0000313" key="2">
    <source>
        <dbReference type="Proteomes" id="UP000887013"/>
    </source>
</evidence>
<protein>
    <submittedName>
        <fullName evidence="1">Uncharacterized protein</fullName>
    </submittedName>
</protein>
<evidence type="ECO:0000313" key="1">
    <source>
        <dbReference type="EMBL" id="GFU21656.1"/>
    </source>
</evidence>
<dbReference type="Proteomes" id="UP000887013">
    <property type="component" value="Unassembled WGS sequence"/>
</dbReference>
<dbReference type="EMBL" id="BMAW01080882">
    <property type="protein sequence ID" value="GFU21656.1"/>
    <property type="molecule type" value="Genomic_DNA"/>
</dbReference>
<reference evidence="1" key="1">
    <citation type="submission" date="2020-08" db="EMBL/GenBank/DDBJ databases">
        <title>Multicomponent nature underlies the extraordinary mechanical properties of spider dragline silk.</title>
        <authorList>
            <person name="Kono N."/>
            <person name="Nakamura H."/>
            <person name="Mori M."/>
            <person name="Yoshida Y."/>
            <person name="Ohtoshi R."/>
            <person name="Malay A.D."/>
            <person name="Moran D.A.P."/>
            <person name="Tomita M."/>
            <person name="Numata K."/>
            <person name="Arakawa K."/>
        </authorList>
    </citation>
    <scope>NUCLEOTIDE SEQUENCE</scope>
</reference>
<keyword evidence="2" id="KW-1185">Reference proteome</keyword>
<proteinExistence type="predicted"/>
<dbReference type="AlphaFoldDB" id="A0A8X6UHT3"/>
<accession>A0A8X6UHT3</accession>
<organism evidence="1 2">
    <name type="scientific">Nephila pilipes</name>
    <name type="common">Giant wood spider</name>
    <name type="synonym">Nephila maculata</name>
    <dbReference type="NCBI Taxonomy" id="299642"/>
    <lineage>
        <taxon>Eukaryota</taxon>
        <taxon>Metazoa</taxon>
        <taxon>Ecdysozoa</taxon>
        <taxon>Arthropoda</taxon>
        <taxon>Chelicerata</taxon>
        <taxon>Arachnida</taxon>
        <taxon>Araneae</taxon>
        <taxon>Araneomorphae</taxon>
        <taxon>Entelegynae</taxon>
        <taxon>Araneoidea</taxon>
        <taxon>Nephilidae</taxon>
        <taxon>Nephila</taxon>
    </lineage>
</organism>
<comment type="caution">
    <text evidence="1">The sequence shown here is derived from an EMBL/GenBank/DDBJ whole genome shotgun (WGS) entry which is preliminary data.</text>
</comment>
<gene>
    <name evidence="1" type="ORF">NPIL_14891</name>
</gene>
<sequence length="115" mass="12905">MKDNGADTSTTILSLPCPLNPVAGNKEFKTIAPITEKVGKRTRISQEDFLEMKAKIERRSEEKKEKVKRLTASFVVIPLKDTGFSIGFVKDGINDDCSDLEERINFMNAIFVLPK</sequence>